<dbReference type="GO" id="GO:0034975">
    <property type="term" value="P:protein folding in endoplasmic reticulum"/>
    <property type="evidence" value="ECO:0007669"/>
    <property type="project" value="TreeGrafter"/>
</dbReference>
<gene>
    <name evidence="8" type="ORF">GAYE_SCF72G6971</name>
</gene>
<evidence type="ECO:0000256" key="1">
    <source>
        <dbReference type="ARBA" id="ARBA00004141"/>
    </source>
</evidence>
<dbReference type="EMBL" id="JANCYU010000074">
    <property type="protein sequence ID" value="KAK4529021.1"/>
    <property type="molecule type" value="Genomic_DNA"/>
</dbReference>
<evidence type="ECO:0000256" key="3">
    <source>
        <dbReference type="ARBA" id="ARBA00020822"/>
    </source>
</evidence>
<sequence>MWWCYGTLQEEPWRIVPSSELLIWVVLSITIMALVTVSLQIPIKTPSTRPSLASIRKDAILRRSIATRNNASLLPKDQFLCRKHLFVDESQGLLVQQDKEDSDVTPMKSLSSLVKPHFIRSKVLENIANIGPQMVVGAWIRSMFHGYIVCRLPFWVPETFRSMLQSGMEMIGQHLDTRYVSGLSWYIVSIFGLQGLVLDKKEVNMDRGSEWQVGSSSEIQTKMLLKQEIQWWKTIEYHWKLENIEQQQQQQQ</sequence>
<keyword evidence="5 7" id="KW-1133">Transmembrane helix</keyword>
<keyword evidence="6 7" id="KW-0472">Membrane</keyword>
<comment type="similarity">
    <text evidence="2">Belongs to the EMC3 family.</text>
</comment>
<evidence type="ECO:0000313" key="9">
    <source>
        <dbReference type="Proteomes" id="UP001300502"/>
    </source>
</evidence>
<feature type="transmembrane region" description="Helical" evidence="7">
    <location>
        <begin position="21"/>
        <end position="41"/>
    </location>
</feature>
<protein>
    <recommendedName>
        <fullName evidence="3">ER membrane protein complex subunit 3</fullName>
    </recommendedName>
</protein>
<organism evidence="8 9">
    <name type="scientific">Galdieria yellowstonensis</name>
    <dbReference type="NCBI Taxonomy" id="3028027"/>
    <lineage>
        <taxon>Eukaryota</taxon>
        <taxon>Rhodophyta</taxon>
        <taxon>Bangiophyceae</taxon>
        <taxon>Galdieriales</taxon>
        <taxon>Galdieriaceae</taxon>
        <taxon>Galdieria</taxon>
    </lineage>
</organism>
<keyword evidence="9" id="KW-1185">Reference proteome</keyword>
<dbReference type="InterPro" id="IPR002809">
    <property type="entry name" value="EMC3/TMCO1"/>
</dbReference>
<evidence type="ECO:0000256" key="7">
    <source>
        <dbReference type="SAM" id="Phobius"/>
    </source>
</evidence>
<keyword evidence="4 7" id="KW-0812">Transmembrane</keyword>
<dbReference type="InterPro" id="IPR008568">
    <property type="entry name" value="EMC3"/>
</dbReference>
<dbReference type="Pfam" id="PF01956">
    <property type="entry name" value="EMC3_TMCO1"/>
    <property type="match status" value="1"/>
</dbReference>
<proteinExistence type="inferred from homology"/>
<evidence type="ECO:0000313" key="8">
    <source>
        <dbReference type="EMBL" id="KAK4529021.1"/>
    </source>
</evidence>
<dbReference type="SMART" id="SM01415">
    <property type="entry name" value="DUF106"/>
    <property type="match status" value="1"/>
</dbReference>
<comment type="caution">
    <text evidence="8">The sequence shown here is derived from an EMBL/GenBank/DDBJ whole genome shotgun (WGS) entry which is preliminary data.</text>
</comment>
<evidence type="ECO:0000256" key="6">
    <source>
        <dbReference type="ARBA" id="ARBA00023136"/>
    </source>
</evidence>
<dbReference type="Proteomes" id="UP001300502">
    <property type="component" value="Unassembled WGS sequence"/>
</dbReference>
<evidence type="ECO:0000256" key="4">
    <source>
        <dbReference type="ARBA" id="ARBA00022692"/>
    </source>
</evidence>
<name>A0AAV9IPE0_9RHOD</name>
<accession>A0AAV9IPE0</accession>
<dbReference type="PANTHER" id="PTHR13116">
    <property type="entry name" value="ER MEMBRANE PROTEIN COMPLEX SUBUNIT 3"/>
    <property type="match status" value="1"/>
</dbReference>
<evidence type="ECO:0000256" key="5">
    <source>
        <dbReference type="ARBA" id="ARBA00022989"/>
    </source>
</evidence>
<dbReference type="GO" id="GO:0072546">
    <property type="term" value="C:EMC complex"/>
    <property type="evidence" value="ECO:0007669"/>
    <property type="project" value="TreeGrafter"/>
</dbReference>
<reference evidence="8 9" key="1">
    <citation type="submission" date="2022-07" db="EMBL/GenBank/DDBJ databases">
        <title>Genome-wide signatures of adaptation to extreme environments.</title>
        <authorList>
            <person name="Cho C.H."/>
            <person name="Yoon H.S."/>
        </authorList>
    </citation>
    <scope>NUCLEOTIDE SEQUENCE [LARGE SCALE GENOMIC DNA]</scope>
    <source>
        <strain evidence="8 9">108.79 E11</strain>
    </source>
</reference>
<dbReference type="AlphaFoldDB" id="A0AAV9IPE0"/>
<dbReference type="PANTHER" id="PTHR13116:SF5">
    <property type="entry name" value="ER MEMBRANE PROTEIN COMPLEX SUBUNIT 3"/>
    <property type="match status" value="1"/>
</dbReference>
<evidence type="ECO:0000256" key="2">
    <source>
        <dbReference type="ARBA" id="ARBA00005376"/>
    </source>
</evidence>
<comment type="subcellular location">
    <subcellularLocation>
        <location evidence="1">Membrane</location>
        <topology evidence="1">Multi-pass membrane protein</topology>
    </subcellularLocation>
</comment>